<feature type="region of interest" description="Disordered" evidence="1">
    <location>
        <begin position="158"/>
        <end position="252"/>
    </location>
</feature>
<name>A0A0D2E6F5_9EURO</name>
<accession>A0A0D2E6F5</accession>
<feature type="compositionally biased region" description="Basic and acidic residues" evidence="1">
    <location>
        <begin position="476"/>
        <end position="492"/>
    </location>
</feature>
<dbReference type="STRING" id="215243.A0A0D2E6F5"/>
<evidence type="ECO:0000256" key="1">
    <source>
        <dbReference type="SAM" id="MobiDB-lite"/>
    </source>
</evidence>
<gene>
    <name evidence="2" type="ORF">PV06_04493</name>
</gene>
<dbReference type="GeneID" id="27356567"/>
<sequence length="546" mass="60499">MNSPVHAQSLSSLGVLLSNPPQYPRNPTHQAHEPLILYIVRVPGSKDVFLTPLKPPTKASISIEAVQSSLYFLHVDRAEDEELRKSLETTKLTDSRRENVSPIARKPLPDTPYANYPASRRPLTPPKSYPHYQLPLPGSQDASQADRYIARGANLRLSASETTQRGGMQRKPVGARPMPALPTLDTSFRLDEPSNEGRRESVDSVISQTRVTRKPVQSASSDQAGSLRSFMEDTHGFGPSSSPTKSSVKEAKTLADDTTRITLIRRDPASGSQWNVGSIVQRNAILRDNRLGRFEIELNSPGYTRFAKLENPTGQCFNRKVDYVLLPNNESGVKARHRSNSSEFFTNSAHTNNKKPRHTYSFNSPWQGTCSFNNGLDGKSLRCRHVLPTTNSSMPSVPVDVAELRFNLAWSILGARDTNKKTIDTTQLHLHPSAGRPAAPTNKEQWRRSIQVLTHKAKTQLSHVDRSGEFPTLAQGKRDSTLDERSPDDGRMNLDLGREKAGGGFKGHSAKLGKLIIQDEGLKMCDLVVAACMGVWWQHYANDSTS</sequence>
<dbReference type="OrthoDB" id="10003116at2759"/>
<reference evidence="2 3" key="1">
    <citation type="submission" date="2015-01" db="EMBL/GenBank/DDBJ databases">
        <title>The Genome Sequence of Exophiala oligosperma CBS72588.</title>
        <authorList>
            <consortium name="The Broad Institute Genomics Platform"/>
            <person name="Cuomo C."/>
            <person name="de Hoog S."/>
            <person name="Gorbushina A."/>
            <person name="Stielow B."/>
            <person name="Teixiera M."/>
            <person name="Abouelleil A."/>
            <person name="Chapman S.B."/>
            <person name="Priest M."/>
            <person name="Young S.K."/>
            <person name="Wortman J."/>
            <person name="Nusbaum C."/>
            <person name="Birren B."/>
        </authorList>
    </citation>
    <scope>NUCLEOTIDE SEQUENCE [LARGE SCALE GENOMIC DNA]</scope>
    <source>
        <strain evidence="2 3">CBS 72588</strain>
    </source>
</reference>
<dbReference type="AlphaFoldDB" id="A0A0D2E6F5"/>
<feature type="region of interest" description="Disordered" evidence="1">
    <location>
        <begin position="89"/>
        <end position="142"/>
    </location>
</feature>
<organism evidence="2 3">
    <name type="scientific">Exophiala oligosperma</name>
    <dbReference type="NCBI Taxonomy" id="215243"/>
    <lineage>
        <taxon>Eukaryota</taxon>
        <taxon>Fungi</taxon>
        <taxon>Dikarya</taxon>
        <taxon>Ascomycota</taxon>
        <taxon>Pezizomycotina</taxon>
        <taxon>Eurotiomycetes</taxon>
        <taxon>Chaetothyriomycetidae</taxon>
        <taxon>Chaetothyriales</taxon>
        <taxon>Herpotrichiellaceae</taxon>
        <taxon>Exophiala</taxon>
    </lineage>
</organism>
<protein>
    <submittedName>
        <fullName evidence="2">Uncharacterized protein</fullName>
    </submittedName>
</protein>
<dbReference type="EMBL" id="KN847335">
    <property type="protein sequence ID" value="KIW43384.1"/>
    <property type="molecule type" value="Genomic_DNA"/>
</dbReference>
<feature type="compositionally biased region" description="Basic and acidic residues" evidence="1">
    <location>
        <begin position="89"/>
        <end position="99"/>
    </location>
</feature>
<dbReference type="RefSeq" id="XP_016263600.1">
    <property type="nucleotide sequence ID" value="XM_016405394.1"/>
</dbReference>
<proteinExistence type="predicted"/>
<dbReference type="HOGENOM" id="CLU_015711_1_0_1"/>
<dbReference type="VEuPathDB" id="FungiDB:PV06_04493"/>
<dbReference type="Proteomes" id="UP000053342">
    <property type="component" value="Unassembled WGS sequence"/>
</dbReference>
<feature type="compositionally biased region" description="Polar residues" evidence="1">
    <location>
        <begin position="204"/>
        <end position="226"/>
    </location>
</feature>
<keyword evidence="3" id="KW-1185">Reference proteome</keyword>
<evidence type="ECO:0000313" key="3">
    <source>
        <dbReference type="Proteomes" id="UP000053342"/>
    </source>
</evidence>
<evidence type="ECO:0000313" key="2">
    <source>
        <dbReference type="EMBL" id="KIW43384.1"/>
    </source>
</evidence>
<feature type="compositionally biased region" description="Basic and acidic residues" evidence="1">
    <location>
        <begin position="188"/>
        <end position="202"/>
    </location>
</feature>
<feature type="region of interest" description="Disordered" evidence="1">
    <location>
        <begin position="461"/>
        <end position="492"/>
    </location>
</feature>